<evidence type="ECO:0000256" key="4">
    <source>
        <dbReference type="ARBA" id="ARBA00012552"/>
    </source>
</evidence>
<dbReference type="SMART" id="SM00490">
    <property type="entry name" value="HELICc"/>
    <property type="match status" value="1"/>
</dbReference>
<feature type="region of interest" description="Disordered" evidence="12">
    <location>
        <begin position="699"/>
        <end position="735"/>
    </location>
</feature>
<dbReference type="CDD" id="cd18805">
    <property type="entry name" value="SF2_C_suv3"/>
    <property type="match status" value="1"/>
</dbReference>
<evidence type="ECO:0000256" key="5">
    <source>
        <dbReference type="ARBA" id="ARBA00022741"/>
    </source>
</evidence>
<dbReference type="SUPFAM" id="SSF52540">
    <property type="entry name" value="P-loop containing nucleoside triphosphate hydrolases"/>
    <property type="match status" value="1"/>
</dbReference>
<dbReference type="CDD" id="cd17913">
    <property type="entry name" value="DEXQc_Suv3"/>
    <property type="match status" value="1"/>
</dbReference>
<keyword evidence="5" id="KW-0547">Nucleotide-binding</keyword>
<dbReference type="GO" id="GO:0045025">
    <property type="term" value="C:mitochondrial degradosome"/>
    <property type="evidence" value="ECO:0007669"/>
    <property type="project" value="TreeGrafter"/>
</dbReference>
<evidence type="ECO:0000256" key="12">
    <source>
        <dbReference type="SAM" id="MobiDB-lite"/>
    </source>
</evidence>
<evidence type="ECO:0000256" key="7">
    <source>
        <dbReference type="ARBA" id="ARBA00022806"/>
    </source>
</evidence>
<sequence length="735" mass="81507">MDAVSIPGVARKILSQMSGLIDDPVFKFEMGFVGDNIEASFLDFEQAILHILETSPQSQAISKAKLSLIEAYRLRGEKGLESQLRYMLQAGIANRDFVASDVLNQIRLADARYPTEWYPRTRRRNRIIHLHIGPTNSGKTYHALKRLEEAKTGFYAGPLRLLAHEVYTRLNAKGKDCNLVTGDEIVIAEGSRARISSCTVEMAPVGIDLDVAVIDEIQMIGHKTRGWAWTQALLGCAAREVHLCGETRTLPLIREIAASLGEELIVHKYERLSPLKVATNSLGGRLENLRKGDCVITFSKKAIHGLKERIQKITGRDVAICYGALPPEIRAQQAKLFNDPDNTYDILVASDAIGMGLNLSIKRIVFETLDQFDGNSTTPINVPQIKQIGGRAGRYRSAPAAIATDSLTSQTNQTDPVNPSTPSGQHPETVGYVTTLHSTDLFRVKSAMKQEPVALRAAGLKVPDELIERFASFFPVETPFSYILLRLQEISRMNPTYFYCNIDQQVRVADAIQSVPNLSIKERLIFCCSPSDTDHPQNKAVVRALANIVANRRGGNLLDIPSLGLEVLDLPLPPNSKIEKYIMALTTSHEAIVLYIWLSYRLSSIFPSQALAFHTKTLLQEKLDKALSQSTGDRQWLAKRYKTIAKAKERQRLEKKDAQKLEASAEVADNKEETDDKVENSDGDADSVALVDYLDVDGEEGQGFEGRDVPPVMLPNGASLIPLTPPFDRRVERSV</sequence>
<keyword evidence="15" id="KW-1185">Reference proteome</keyword>
<dbReference type="GO" id="GO:0016787">
    <property type="term" value="F:hydrolase activity"/>
    <property type="evidence" value="ECO:0007669"/>
    <property type="project" value="UniProtKB-KW"/>
</dbReference>
<evidence type="ECO:0000256" key="10">
    <source>
        <dbReference type="ARBA" id="ARBA00023128"/>
    </source>
</evidence>
<dbReference type="OrthoDB" id="6692397at2759"/>
<dbReference type="InterPro" id="IPR022192">
    <property type="entry name" value="SUV3_C"/>
</dbReference>
<evidence type="ECO:0000256" key="8">
    <source>
        <dbReference type="ARBA" id="ARBA00022840"/>
    </source>
</evidence>
<dbReference type="FunFam" id="3.40.50.300:FF:000269">
    <property type="entry name" value="ATP-dependent RNA helicase SUPV3L1, mitochondrial"/>
    <property type="match status" value="1"/>
</dbReference>
<dbReference type="InterPro" id="IPR050699">
    <property type="entry name" value="RNA-DNA_Helicase"/>
</dbReference>
<evidence type="ECO:0000256" key="11">
    <source>
        <dbReference type="ARBA" id="ARBA00047984"/>
    </source>
</evidence>
<dbReference type="PANTHER" id="PTHR12131">
    <property type="entry name" value="ATP-DEPENDENT RNA AND DNA HELICASE"/>
    <property type="match status" value="1"/>
</dbReference>
<comment type="catalytic activity">
    <reaction evidence="11">
        <text>ATP + H2O = ADP + phosphate + H(+)</text>
        <dbReference type="Rhea" id="RHEA:13065"/>
        <dbReference type="ChEBI" id="CHEBI:15377"/>
        <dbReference type="ChEBI" id="CHEBI:15378"/>
        <dbReference type="ChEBI" id="CHEBI:30616"/>
        <dbReference type="ChEBI" id="CHEBI:43474"/>
        <dbReference type="ChEBI" id="CHEBI:456216"/>
        <dbReference type="EC" id="3.6.4.13"/>
    </reaction>
</comment>
<comment type="caution">
    <text evidence="14">The sequence shown here is derived from an EMBL/GenBank/DDBJ whole genome shotgun (WGS) entry which is preliminary data.</text>
</comment>
<feature type="compositionally biased region" description="Polar residues" evidence="12">
    <location>
        <begin position="405"/>
        <end position="426"/>
    </location>
</feature>
<keyword evidence="7" id="KW-0347">Helicase</keyword>
<keyword evidence="10" id="KW-0496">Mitochondrion</keyword>
<proteinExistence type="predicted"/>
<dbReference type="InterPro" id="IPR055206">
    <property type="entry name" value="DEXQc_SUV3"/>
</dbReference>
<keyword evidence="9" id="KW-0809">Transit peptide</keyword>
<dbReference type="Pfam" id="PF22527">
    <property type="entry name" value="DEXQc_Suv3"/>
    <property type="match status" value="1"/>
</dbReference>
<keyword evidence="8" id="KW-0067">ATP-binding</keyword>
<dbReference type="FunFam" id="3.40.50.300:FF:000957">
    <property type="entry name" value="ATP-dependent RNA helicase SUV3L, mitochondrial"/>
    <property type="match status" value="1"/>
</dbReference>
<dbReference type="InterPro" id="IPR001650">
    <property type="entry name" value="Helicase_C-like"/>
</dbReference>
<organism evidence="14 15">
    <name type="scientific">Gomphillus americanus</name>
    <dbReference type="NCBI Taxonomy" id="1940652"/>
    <lineage>
        <taxon>Eukaryota</taxon>
        <taxon>Fungi</taxon>
        <taxon>Dikarya</taxon>
        <taxon>Ascomycota</taxon>
        <taxon>Pezizomycotina</taxon>
        <taxon>Lecanoromycetes</taxon>
        <taxon>OSLEUM clade</taxon>
        <taxon>Ostropomycetidae</taxon>
        <taxon>Ostropales</taxon>
        <taxon>Graphidaceae</taxon>
        <taxon>Gomphilloideae</taxon>
        <taxon>Gomphillus</taxon>
    </lineage>
</organism>
<comment type="subcellular location">
    <subcellularLocation>
        <location evidence="3">Mitochondrion</location>
    </subcellularLocation>
</comment>
<dbReference type="GO" id="GO:0005524">
    <property type="term" value="F:ATP binding"/>
    <property type="evidence" value="ECO:0007669"/>
    <property type="project" value="UniProtKB-KW"/>
</dbReference>
<evidence type="ECO:0000256" key="2">
    <source>
        <dbReference type="ARBA" id="ARBA00001946"/>
    </source>
</evidence>
<feature type="compositionally biased region" description="Acidic residues" evidence="12">
    <location>
        <begin position="672"/>
        <end position="685"/>
    </location>
</feature>
<protein>
    <recommendedName>
        <fullName evidence="4">RNA helicase</fullName>
        <ecNumber evidence="4">3.6.4.13</ecNumber>
    </recommendedName>
</protein>
<evidence type="ECO:0000256" key="3">
    <source>
        <dbReference type="ARBA" id="ARBA00004173"/>
    </source>
</evidence>
<dbReference type="Gene3D" id="1.20.58.1080">
    <property type="match status" value="1"/>
</dbReference>
<dbReference type="Proteomes" id="UP000664169">
    <property type="component" value="Unassembled WGS sequence"/>
</dbReference>
<evidence type="ECO:0000313" key="15">
    <source>
        <dbReference type="Proteomes" id="UP000664169"/>
    </source>
</evidence>
<evidence type="ECO:0000256" key="6">
    <source>
        <dbReference type="ARBA" id="ARBA00022801"/>
    </source>
</evidence>
<dbReference type="EC" id="3.6.4.13" evidence="4"/>
<evidence type="ECO:0000256" key="9">
    <source>
        <dbReference type="ARBA" id="ARBA00022946"/>
    </source>
</evidence>
<dbReference type="EMBL" id="CAJPDQ010000012">
    <property type="protein sequence ID" value="CAF9917410.1"/>
    <property type="molecule type" value="Genomic_DNA"/>
</dbReference>
<dbReference type="Pfam" id="PF12513">
    <property type="entry name" value="SUV3_C"/>
    <property type="match status" value="1"/>
</dbReference>
<dbReference type="PANTHER" id="PTHR12131:SF1">
    <property type="entry name" value="ATP-DEPENDENT RNA HELICASE SUPV3L1, MITOCHONDRIAL-RELATED"/>
    <property type="match status" value="1"/>
</dbReference>
<reference evidence="14" key="1">
    <citation type="submission" date="2021-03" db="EMBL/GenBank/DDBJ databases">
        <authorList>
            <person name="Tagirdzhanova G."/>
        </authorList>
    </citation>
    <scope>NUCLEOTIDE SEQUENCE</scope>
</reference>
<feature type="region of interest" description="Disordered" evidence="12">
    <location>
        <begin position="653"/>
        <end position="686"/>
    </location>
</feature>
<dbReference type="GO" id="GO:0003724">
    <property type="term" value="F:RNA helicase activity"/>
    <property type="evidence" value="ECO:0007669"/>
    <property type="project" value="UniProtKB-EC"/>
</dbReference>
<dbReference type="Pfam" id="PF00271">
    <property type="entry name" value="Helicase_C"/>
    <property type="match status" value="1"/>
</dbReference>
<dbReference type="Gene3D" id="3.40.50.300">
    <property type="entry name" value="P-loop containing nucleotide triphosphate hydrolases"/>
    <property type="match status" value="2"/>
</dbReference>
<dbReference type="AlphaFoldDB" id="A0A8H3IE33"/>
<dbReference type="Gene3D" id="1.20.272.40">
    <property type="match status" value="1"/>
</dbReference>
<dbReference type="PROSITE" id="PS51194">
    <property type="entry name" value="HELICASE_CTER"/>
    <property type="match status" value="1"/>
</dbReference>
<dbReference type="InterPro" id="IPR041082">
    <property type="entry name" value="Suv3_C_1"/>
</dbReference>
<gene>
    <name evidence="14" type="ORF">GOMPHAMPRED_001249</name>
</gene>
<keyword evidence="6" id="KW-0378">Hydrolase</keyword>
<evidence type="ECO:0000259" key="13">
    <source>
        <dbReference type="PROSITE" id="PS51194"/>
    </source>
</evidence>
<feature type="region of interest" description="Disordered" evidence="12">
    <location>
        <begin position="404"/>
        <end position="427"/>
    </location>
</feature>
<evidence type="ECO:0000256" key="1">
    <source>
        <dbReference type="ARBA" id="ARBA00001936"/>
    </source>
</evidence>
<comment type="cofactor">
    <cofactor evidence="2">
        <name>Mg(2+)</name>
        <dbReference type="ChEBI" id="CHEBI:18420"/>
    </cofactor>
</comment>
<comment type="cofactor">
    <cofactor evidence="1">
        <name>Mn(2+)</name>
        <dbReference type="ChEBI" id="CHEBI:29035"/>
    </cofactor>
</comment>
<name>A0A8H3IE33_9LECA</name>
<feature type="domain" description="Helicase C-terminal" evidence="13">
    <location>
        <begin position="281"/>
        <end position="437"/>
    </location>
</feature>
<accession>A0A8H3IE33</accession>
<dbReference type="GO" id="GO:0000965">
    <property type="term" value="P:mitochondrial RNA 3'-end processing"/>
    <property type="evidence" value="ECO:0007669"/>
    <property type="project" value="TreeGrafter"/>
</dbReference>
<dbReference type="InterPro" id="IPR027417">
    <property type="entry name" value="P-loop_NTPase"/>
</dbReference>
<dbReference type="InterPro" id="IPR044774">
    <property type="entry name" value="Suv3_DEXQc"/>
</dbReference>
<dbReference type="Pfam" id="PF18147">
    <property type="entry name" value="Suv3_C_1"/>
    <property type="match status" value="1"/>
</dbReference>
<evidence type="ECO:0000313" key="14">
    <source>
        <dbReference type="EMBL" id="CAF9917410.1"/>
    </source>
</evidence>